<dbReference type="Pfam" id="PF01466">
    <property type="entry name" value="Skp1"/>
    <property type="match status" value="1"/>
</dbReference>
<dbReference type="Gene3D" id="3.30.710.10">
    <property type="entry name" value="Potassium Channel Kv1.1, Chain A"/>
    <property type="match status" value="2"/>
</dbReference>
<organism evidence="5 6">
    <name type="scientific">Pristionchus mayeri</name>
    <dbReference type="NCBI Taxonomy" id="1317129"/>
    <lineage>
        <taxon>Eukaryota</taxon>
        <taxon>Metazoa</taxon>
        <taxon>Ecdysozoa</taxon>
        <taxon>Nematoda</taxon>
        <taxon>Chromadorea</taxon>
        <taxon>Rhabditida</taxon>
        <taxon>Rhabditina</taxon>
        <taxon>Diplogasteromorpha</taxon>
        <taxon>Diplogasteroidea</taxon>
        <taxon>Neodiplogasteridae</taxon>
        <taxon>Pristionchus</taxon>
    </lineage>
</organism>
<dbReference type="InterPro" id="IPR001232">
    <property type="entry name" value="SKP1-like"/>
</dbReference>
<dbReference type="PIRSF" id="PIRSF028729">
    <property type="entry name" value="E3_ubiquit_lig_SCF_Skp"/>
    <property type="match status" value="1"/>
</dbReference>
<dbReference type="SMART" id="SM00512">
    <property type="entry name" value="Skp1"/>
    <property type="match status" value="1"/>
</dbReference>
<dbReference type="InterPro" id="IPR036296">
    <property type="entry name" value="SKP1-like_dim_sf"/>
</dbReference>
<evidence type="ECO:0008006" key="7">
    <source>
        <dbReference type="Google" id="ProtNLM"/>
    </source>
</evidence>
<evidence type="ECO:0000256" key="1">
    <source>
        <dbReference type="ARBA" id="ARBA00009993"/>
    </source>
</evidence>
<evidence type="ECO:0000256" key="2">
    <source>
        <dbReference type="ARBA" id="ARBA00022786"/>
    </source>
</evidence>
<dbReference type="Proteomes" id="UP001328107">
    <property type="component" value="Unassembled WGS sequence"/>
</dbReference>
<evidence type="ECO:0000313" key="6">
    <source>
        <dbReference type="Proteomes" id="UP001328107"/>
    </source>
</evidence>
<keyword evidence="6" id="KW-1185">Reference proteome</keyword>
<keyword evidence="2" id="KW-0833">Ubl conjugation pathway</keyword>
<dbReference type="PANTHER" id="PTHR11165">
    <property type="entry name" value="SKP1"/>
    <property type="match status" value="1"/>
</dbReference>
<dbReference type="InterPro" id="IPR016073">
    <property type="entry name" value="Skp1_comp_POZ"/>
</dbReference>
<proteinExistence type="inferred from homology"/>
<name>A0AAN5CX92_9BILA</name>
<dbReference type="Pfam" id="PF03931">
    <property type="entry name" value="Skp1_POZ"/>
    <property type="match status" value="1"/>
</dbReference>
<feature type="non-terminal residue" evidence="5">
    <location>
        <position position="1"/>
    </location>
</feature>
<dbReference type="EMBL" id="BTRK01000005">
    <property type="protein sequence ID" value="GMR52391.1"/>
    <property type="molecule type" value="Genomic_DNA"/>
</dbReference>
<dbReference type="GO" id="GO:0006511">
    <property type="term" value="P:ubiquitin-dependent protein catabolic process"/>
    <property type="evidence" value="ECO:0007669"/>
    <property type="project" value="InterPro"/>
</dbReference>
<dbReference type="SUPFAM" id="SSF54695">
    <property type="entry name" value="POZ domain"/>
    <property type="match status" value="1"/>
</dbReference>
<protein>
    <recommendedName>
        <fullName evidence="7">Skp1-related protein</fullName>
    </recommendedName>
</protein>
<evidence type="ECO:0000259" key="3">
    <source>
        <dbReference type="Pfam" id="PF01466"/>
    </source>
</evidence>
<dbReference type="InterPro" id="IPR016897">
    <property type="entry name" value="SKP1"/>
</dbReference>
<dbReference type="InterPro" id="IPR011333">
    <property type="entry name" value="SKP1/BTB/POZ_sf"/>
</dbReference>
<comment type="caution">
    <text evidence="5">The sequence shown here is derived from an EMBL/GenBank/DDBJ whole genome shotgun (WGS) entry which is preliminary data.</text>
</comment>
<evidence type="ECO:0000259" key="4">
    <source>
        <dbReference type="Pfam" id="PF03931"/>
    </source>
</evidence>
<dbReference type="AlphaFoldDB" id="A0AAN5CX92"/>
<accession>A0AAN5CX92</accession>
<gene>
    <name evidence="5" type="ORF">PMAYCL1PPCAC_22586</name>
</gene>
<feature type="non-terminal residue" evidence="5">
    <location>
        <position position="137"/>
    </location>
</feature>
<sequence>VTLTSSDDKTFRVDRKSVRHAGTIENLITNMGLDDSEVDTSELPIPLSKVNGRTLEKIILWMDHYKDDPDYEMPTVLEILLAANYLDIKGLMDSCMKTVANNIKGHSSDEIRRRFHIVNDFTPEEEEQIERENTWCD</sequence>
<feature type="domain" description="SKP1 component dimerisation" evidence="3">
    <location>
        <begin position="89"/>
        <end position="136"/>
    </location>
</feature>
<feature type="domain" description="SKP1 component POZ" evidence="4">
    <location>
        <begin position="1"/>
        <end position="66"/>
    </location>
</feature>
<comment type="similarity">
    <text evidence="1">Belongs to the SKP1 family.</text>
</comment>
<dbReference type="SUPFAM" id="SSF81382">
    <property type="entry name" value="Skp1 dimerisation domain-like"/>
    <property type="match status" value="1"/>
</dbReference>
<dbReference type="InterPro" id="IPR016072">
    <property type="entry name" value="Skp1_comp_dimer"/>
</dbReference>
<reference evidence="6" key="1">
    <citation type="submission" date="2022-10" db="EMBL/GenBank/DDBJ databases">
        <title>Genome assembly of Pristionchus species.</title>
        <authorList>
            <person name="Yoshida K."/>
            <person name="Sommer R.J."/>
        </authorList>
    </citation>
    <scope>NUCLEOTIDE SEQUENCE [LARGE SCALE GENOMIC DNA]</scope>
    <source>
        <strain evidence="6">RS5460</strain>
    </source>
</reference>
<evidence type="ECO:0000313" key="5">
    <source>
        <dbReference type="EMBL" id="GMR52391.1"/>
    </source>
</evidence>